<organism evidence="2 3">
    <name type="scientific">Phanerochaete carnosa (strain HHB-10118-sp)</name>
    <name type="common">White-rot fungus</name>
    <name type="synonym">Peniophora carnosa</name>
    <dbReference type="NCBI Taxonomy" id="650164"/>
    <lineage>
        <taxon>Eukaryota</taxon>
        <taxon>Fungi</taxon>
        <taxon>Dikarya</taxon>
        <taxon>Basidiomycota</taxon>
        <taxon>Agaricomycotina</taxon>
        <taxon>Agaricomycetes</taxon>
        <taxon>Polyporales</taxon>
        <taxon>Phanerochaetaceae</taxon>
        <taxon>Phanerochaete</taxon>
    </lineage>
</organism>
<evidence type="ECO:0000256" key="1">
    <source>
        <dbReference type="SAM" id="MobiDB-lite"/>
    </source>
</evidence>
<dbReference type="HOGENOM" id="CLU_414524_0_0_1"/>
<dbReference type="EMBL" id="JH930468">
    <property type="protein sequence ID" value="EKM61757.1"/>
    <property type="molecule type" value="Genomic_DNA"/>
</dbReference>
<gene>
    <name evidence="2" type="ORF">PHACADRAFT_190944</name>
</gene>
<dbReference type="RefSeq" id="XP_007391157.1">
    <property type="nucleotide sequence ID" value="XM_007391095.1"/>
</dbReference>
<feature type="compositionally biased region" description="Polar residues" evidence="1">
    <location>
        <begin position="292"/>
        <end position="301"/>
    </location>
</feature>
<evidence type="ECO:0000313" key="3">
    <source>
        <dbReference type="Proteomes" id="UP000008370"/>
    </source>
</evidence>
<dbReference type="GeneID" id="18910714"/>
<feature type="compositionally biased region" description="Polar residues" evidence="1">
    <location>
        <begin position="268"/>
        <end position="281"/>
    </location>
</feature>
<proteinExistence type="predicted"/>
<dbReference type="KEGG" id="pco:PHACADRAFT_190944"/>
<keyword evidence="3" id="KW-1185">Reference proteome</keyword>
<dbReference type="InParanoid" id="K5XF91"/>
<sequence>MYEKLEKRPDLDMLSPQWKLMLPHVQCYYNYLSLKTTDFVLVMPEVKDEALQGLRKELISSLRSIGISDNGPPSIAQKPLSIFLHKHCYSILCAVSDAQLVKRRSRTYPISEIEFRQCWDSLLRICLNYYEGSVMALYEQTIELPRNEVLDFMLSNPSVPQQPWRTLGIRHRRQLIDEVELYRYLQEANDATYDQQKDAQALYPLISNALSVFEEEDKKTDRGDLSVLTQRMHEGPRTARCDALGLLQLHRVFPRLSPSTPRSILKTLKTQGARDSQTHDTSAGAHKMDSGRTPQSDNANNPFAVMRSAFVLNYEPSDESQIIGELNADSEMHDTTVEPNPARISSSARTIELGEAHRFMSKSASGATEQTALRRGQGGIASEDPSFDLLVPIFAAEYKKDHVTSERTGWNQIRIYNAAMSKFLFHLGTHDTSAGAHKMDSGRTPQSDNANNPFAVMRSAFVLNYEPSDESQIIGELNADSEMHDTTVEPNPARISSSARTIELGEAHRFMSKSASGTTEQTALKRGQGGIASEDPSFDLLVPIFAAEYKKDHVTSERTGWNQIRIYNAAMSKFLFHLGVTLPVFGLLTEGTVGVVTCTFTTHRLDVGIPGKECGTPVTHIMDRNLLSFDISKPEDALNLVVFLFRLSHDYGPELAAALEGT</sequence>
<dbReference type="AlphaFoldDB" id="K5XF91"/>
<accession>K5XF91</accession>
<feature type="region of interest" description="Disordered" evidence="1">
    <location>
        <begin position="268"/>
        <end position="301"/>
    </location>
</feature>
<protein>
    <submittedName>
        <fullName evidence="2">Uncharacterized protein</fullName>
    </submittedName>
</protein>
<name>K5XF91_PHACS</name>
<reference evidence="2 3" key="1">
    <citation type="journal article" date="2012" name="BMC Genomics">
        <title>Comparative genomics of the white-rot fungi, Phanerochaete carnosa and P. chrysosporium, to elucidate the genetic basis of the distinct wood types they colonize.</title>
        <authorList>
            <person name="Suzuki H."/>
            <person name="MacDonald J."/>
            <person name="Syed K."/>
            <person name="Salamov A."/>
            <person name="Hori C."/>
            <person name="Aerts A."/>
            <person name="Henrissat B."/>
            <person name="Wiebenga A."/>
            <person name="vanKuyk P.A."/>
            <person name="Barry K."/>
            <person name="Lindquist E."/>
            <person name="LaButti K."/>
            <person name="Lapidus A."/>
            <person name="Lucas S."/>
            <person name="Coutinho P."/>
            <person name="Gong Y."/>
            <person name="Samejima M."/>
            <person name="Mahadevan R."/>
            <person name="Abou-Zaid M."/>
            <person name="de Vries R.P."/>
            <person name="Igarashi K."/>
            <person name="Yadav J.S."/>
            <person name="Grigoriev I.V."/>
            <person name="Master E.R."/>
        </authorList>
    </citation>
    <scope>NUCLEOTIDE SEQUENCE [LARGE SCALE GENOMIC DNA]</scope>
    <source>
        <strain evidence="2 3">HHB-10118-sp</strain>
    </source>
</reference>
<dbReference type="Proteomes" id="UP000008370">
    <property type="component" value="Unassembled WGS sequence"/>
</dbReference>
<evidence type="ECO:0000313" key="2">
    <source>
        <dbReference type="EMBL" id="EKM61757.1"/>
    </source>
</evidence>